<comment type="subunit">
    <text evidence="3">Homotetramer.</text>
</comment>
<dbReference type="GO" id="GO:0016765">
    <property type="term" value="F:transferase activity, transferring alkyl or aryl (other than methyl) groups"/>
    <property type="evidence" value="ECO:0007669"/>
    <property type="project" value="UniProtKB-UniRule"/>
</dbReference>
<name>G2DEN9_9GAMM</name>
<evidence type="ECO:0000313" key="5">
    <source>
        <dbReference type="Proteomes" id="UP000004491"/>
    </source>
</evidence>
<feature type="binding site" evidence="3">
    <location>
        <position position="142"/>
    </location>
    <ligand>
        <name>carboxy-S-adenosyl-L-methionine</name>
        <dbReference type="ChEBI" id="CHEBI:134278"/>
    </ligand>
</feature>
<dbReference type="NCBIfam" id="TIGR00452">
    <property type="entry name" value="tRNA 5-methoxyuridine(34)/uridine 5-oxyacetic acid(34) synthase CmoB"/>
    <property type="match status" value="1"/>
</dbReference>
<accession>G2DEN9</accession>
<dbReference type="HAMAP" id="MF_01590">
    <property type="entry name" value="tRNA_carboxymethyltr_CmoB"/>
    <property type="match status" value="1"/>
</dbReference>
<dbReference type="PANTHER" id="PTHR43464">
    <property type="entry name" value="METHYLTRANSFERASE"/>
    <property type="match status" value="1"/>
</dbReference>
<dbReference type="EMBL" id="AFOC01000057">
    <property type="protein sequence ID" value="EGV50921.1"/>
    <property type="molecule type" value="Genomic_DNA"/>
</dbReference>
<dbReference type="InterPro" id="IPR010017">
    <property type="entry name" value="CmoB"/>
</dbReference>
<feature type="binding site" evidence="3">
    <location>
        <position position="103"/>
    </location>
    <ligand>
        <name>carboxy-S-adenosyl-L-methionine</name>
        <dbReference type="ChEBI" id="CHEBI:134278"/>
    </ligand>
</feature>
<gene>
    <name evidence="3 4" type="primary">cmoB</name>
    <name evidence="4" type="ORF">Rifp1Sym_cd00140</name>
</gene>
<keyword evidence="1 3" id="KW-0808">Transferase</keyword>
<dbReference type="Gene3D" id="3.40.50.150">
    <property type="entry name" value="Vaccinia Virus protein VP39"/>
    <property type="match status" value="1"/>
</dbReference>
<feature type="binding site" evidence="3">
    <location>
        <position position="122"/>
    </location>
    <ligand>
        <name>carboxy-S-adenosyl-L-methionine</name>
        <dbReference type="ChEBI" id="CHEBI:134278"/>
    </ligand>
</feature>
<comment type="function">
    <text evidence="3">Catalyzes carboxymethyl transfer from carboxy-S-adenosyl-L-methionine (Cx-SAM) to 5-hydroxyuridine (ho5U) to form 5-carboxymethoxyuridine (cmo5U) at position 34 in tRNAs.</text>
</comment>
<evidence type="ECO:0000256" key="1">
    <source>
        <dbReference type="ARBA" id="ARBA00022679"/>
    </source>
</evidence>
<comment type="catalytic activity">
    <reaction evidence="3">
        <text>carboxy-S-adenosyl-L-methionine + 5-hydroxyuridine(34) in tRNA = 5-carboxymethoxyuridine(34) in tRNA + S-adenosyl-L-homocysteine + H(+)</text>
        <dbReference type="Rhea" id="RHEA:52848"/>
        <dbReference type="Rhea" id="RHEA-COMP:13381"/>
        <dbReference type="Rhea" id="RHEA-COMP:13383"/>
        <dbReference type="ChEBI" id="CHEBI:15378"/>
        <dbReference type="ChEBI" id="CHEBI:57856"/>
        <dbReference type="ChEBI" id="CHEBI:134278"/>
        <dbReference type="ChEBI" id="CHEBI:136877"/>
        <dbReference type="ChEBI" id="CHEBI:136879"/>
    </reaction>
</comment>
<feature type="binding site" evidence="3">
    <location>
        <position position="117"/>
    </location>
    <ligand>
        <name>carboxy-S-adenosyl-L-methionine</name>
        <dbReference type="ChEBI" id="CHEBI:134278"/>
    </ligand>
</feature>
<evidence type="ECO:0000256" key="2">
    <source>
        <dbReference type="ARBA" id="ARBA00022694"/>
    </source>
</evidence>
<feature type="binding site" evidence="3">
    <location>
        <position position="213"/>
    </location>
    <ligand>
        <name>carboxy-S-adenosyl-L-methionine</name>
        <dbReference type="ChEBI" id="CHEBI:134278"/>
    </ligand>
</feature>
<dbReference type="InterPro" id="IPR029063">
    <property type="entry name" value="SAM-dependent_MTases_sf"/>
</dbReference>
<feature type="binding site" evidence="3">
    <location>
        <position position="209"/>
    </location>
    <ligand>
        <name>carboxy-S-adenosyl-L-methionine</name>
        <dbReference type="ChEBI" id="CHEBI:134278"/>
    </ligand>
</feature>
<sequence length="335" mass="37869">MLQLHLPAGGQMRHDWAWIEPLLETPLGRWLAQLPEQVEAVWRERSHGDMGRWQQAIAELPDLKLSGCELDRAAVTAGRPEDCDAASRAQIEPLLQQLHPWRKGPFEICGLPINTEWRSDWKWDRLKDQIEPLAGRLVLDVGCGNGYHCWRMAGAGARQVIGIDPTQLFVMQFEAMRHFLGRSYPVEVLPLGIEDLPANLQGFDTVFSMGVLYHRRSPFEHLSELKGALRKDGQLVLETLVIEGGAGEVLVPEGRYAKMRNVWFIPSPATLESWLRRVGFRQIRTLDVSPTTTEEQRATGWMRFESLADYLDPADSTRTVEGLPAPRRAVILALA</sequence>
<dbReference type="PATRIC" id="fig|1048808.3.peg.2086"/>
<reference evidence="4" key="1">
    <citation type="journal article" date="2011" name="ISME J.">
        <title>The endosymbionts of the deep-sea tubeworms Riftia pachyptila and Tevnia jerichonana share an identical physiology as revealed by proteogenomic analyses.</title>
        <authorList>
            <person name="Gardebrecht A."/>
            <person name="Markert S."/>
            <person name="Felbeck H."/>
            <person name="Thuermer A."/>
            <person name="Albrecht D."/>
            <person name="Wollherr A."/>
            <person name="Kabisch J."/>
            <person name="Lehmann R."/>
            <person name="Daniel R."/>
            <person name="Liesegang H."/>
            <person name="Hecker M."/>
            <person name="Sievert S.M."/>
            <person name="Schweder T."/>
        </authorList>
    </citation>
    <scope>NUCLEOTIDE SEQUENCE [LARGE SCALE GENOMIC DNA]</scope>
</reference>
<dbReference type="AlphaFoldDB" id="G2DEN9"/>
<dbReference type="PANTHER" id="PTHR43464:SF95">
    <property type="entry name" value="TRNA U34 CARBOXYMETHYLTRANSFERASE"/>
    <property type="match status" value="1"/>
</dbReference>
<feature type="binding site" evidence="3">
    <location>
        <begin position="193"/>
        <end position="194"/>
    </location>
    <ligand>
        <name>carboxy-S-adenosyl-L-methionine</name>
        <dbReference type="ChEBI" id="CHEBI:134278"/>
    </ligand>
</feature>
<protein>
    <recommendedName>
        <fullName evidence="3">tRNA U34 carboxymethyltransferase</fullName>
        <ecNumber evidence="3">2.5.1.-</ecNumber>
    </recommendedName>
</protein>
<feature type="binding site" evidence="3">
    <location>
        <position position="328"/>
    </location>
    <ligand>
        <name>carboxy-S-adenosyl-L-methionine</name>
        <dbReference type="ChEBI" id="CHEBI:134278"/>
    </ligand>
</feature>
<dbReference type="NCBIfam" id="NF011650">
    <property type="entry name" value="PRK15068.1"/>
    <property type="match status" value="1"/>
</dbReference>
<keyword evidence="2 3" id="KW-0819">tRNA processing</keyword>
<evidence type="ECO:0000256" key="3">
    <source>
        <dbReference type="HAMAP-Rule" id="MF_01590"/>
    </source>
</evidence>
<organism evidence="4 5">
    <name type="scientific">endosymbiont of Riftia pachyptila</name>
    <name type="common">vent Ph05</name>
    <dbReference type="NCBI Taxonomy" id="1048808"/>
    <lineage>
        <taxon>Bacteria</taxon>
        <taxon>Pseudomonadati</taxon>
        <taxon>Pseudomonadota</taxon>
        <taxon>Gammaproteobacteria</taxon>
        <taxon>sulfur-oxidizing symbionts</taxon>
    </lineage>
</organism>
<comment type="caution">
    <text evidence="4">The sequence shown here is derived from an EMBL/GenBank/DDBJ whole genome shotgun (WGS) entry which is preliminary data.</text>
</comment>
<dbReference type="EC" id="2.5.1.-" evidence="3"/>
<dbReference type="SUPFAM" id="SSF53335">
    <property type="entry name" value="S-adenosyl-L-methionine-dependent methyltransferases"/>
    <property type="match status" value="1"/>
</dbReference>
<dbReference type="Pfam" id="PF08003">
    <property type="entry name" value="Methyltransf_9"/>
    <property type="match status" value="1"/>
</dbReference>
<feature type="binding site" evidence="3">
    <location>
        <begin position="164"/>
        <end position="166"/>
    </location>
    <ligand>
        <name>carboxy-S-adenosyl-L-methionine</name>
        <dbReference type="ChEBI" id="CHEBI:134278"/>
    </ligand>
</feature>
<evidence type="ECO:0000313" key="4">
    <source>
        <dbReference type="EMBL" id="EGV50921.1"/>
    </source>
</evidence>
<comment type="similarity">
    <text evidence="3">Belongs to the class I-like SAM-binding methyltransferase superfamily. CmoB family.</text>
</comment>
<dbReference type="CDD" id="cd02440">
    <property type="entry name" value="AdoMet_MTases"/>
    <property type="match status" value="1"/>
</dbReference>
<dbReference type="Proteomes" id="UP000004491">
    <property type="component" value="Unassembled WGS sequence"/>
</dbReference>
<dbReference type="InterPro" id="IPR027555">
    <property type="entry name" value="Mo5U34_MeTrfas-like"/>
</dbReference>
<keyword evidence="5" id="KW-1185">Reference proteome</keyword>
<dbReference type="GO" id="GO:0002098">
    <property type="term" value="P:tRNA wobble uridine modification"/>
    <property type="evidence" value="ECO:0007669"/>
    <property type="project" value="InterPro"/>
</dbReference>
<keyword evidence="4" id="KW-0489">Methyltransferase</keyword>
<dbReference type="GO" id="GO:0008168">
    <property type="term" value="F:methyltransferase activity"/>
    <property type="evidence" value="ECO:0007669"/>
    <property type="project" value="UniProtKB-KW"/>
</dbReference>
<proteinExistence type="inferred from homology"/>
<dbReference type="GO" id="GO:0032259">
    <property type="term" value="P:methylation"/>
    <property type="evidence" value="ECO:0007669"/>
    <property type="project" value="UniProtKB-KW"/>
</dbReference>